<comment type="subcellular location">
    <subcellularLocation>
        <location evidence="1">Membrane</location>
        <topology evidence="1">Multi-pass membrane protein</topology>
    </subcellularLocation>
</comment>
<feature type="transmembrane region" description="Helical" evidence="5">
    <location>
        <begin position="67"/>
        <end position="85"/>
    </location>
</feature>
<keyword evidence="7" id="KW-0645">Protease</keyword>
<gene>
    <name evidence="7" type="ORF">D9O36_07295</name>
</gene>
<accession>A0A7X2ZSQ9</accession>
<dbReference type="GO" id="GO:0004252">
    <property type="term" value="F:serine-type endopeptidase activity"/>
    <property type="evidence" value="ECO:0007669"/>
    <property type="project" value="InterPro"/>
</dbReference>
<keyword evidence="3 5" id="KW-1133">Transmembrane helix</keyword>
<dbReference type="RefSeq" id="WP_155599486.1">
    <property type="nucleotide sequence ID" value="NZ_RCNR01000010.1"/>
</dbReference>
<evidence type="ECO:0000313" key="8">
    <source>
        <dbReference type="Proteomes" id="UP000540519"/>
    </source>
</evidence>
<evidence type="ECO:0000256" key="3">
    <source>
        <dbReference type="ARBA" id="ARBA00022989"/>
    </source>
</evidence>
<dbReference type="OrthoDB" id="465874at2"/>
<dbReference type="PANTHER" id="PTHR43731">
    <property type="entry name" value="RHOMBOID PROTEASE"/>
    <property type="match status" value="1"/>
</dbReference>
<keyword evidence="2 5" id="KW-0812">Transmembrane</keyword>
<protein>
    <submittedName>
        <fullName evidence="7">Rhomboid family intramembrane serine protease</fullName>
    </submittedName>
</protein>
<proteinExistence type="predicted"/>
<keyword evidence="7" id="KW-0378">Hydrolase</keyword>
<reference evidence="7 8" key="1">
    <citation type="journal article" date="2019" name="Mar. Drugs">
        <title>Comparative Genomics and CAZyme Genome Repertoires of Marine Zobellia amurskyensis KMM 3526(T) and Zobellia laminariae KMM 3676(T).</title>
        <authorList>
            <person name="Chernysheva N."/>
            <person name="Bystritskaya E."/>
            <person name="Stenkova A."/>
            <person name="Golovkin I."/>
            <person name="Nedashkovskaya O."/>
            <person name="Isaeva M."/>
        </authorList>
    </citation>
    <scope>NUCLEOTIDE SEQUENCE [LARGE SCALE GENOMIC DNA]</scope>
    <source>
        <strain evidence="7 8">KMM 3526</strain>
    </source>
</reference>
<dbReference type="GO" id="GO:0016020">
    <property type="term" value="C:membrane"/>
    <property type="evidence" value="ECO:0007669"/>
    <property type="project" value="UniProtKB-SubCell"/>
</dbReference>
<evidence type="ECO:0000256" key="5">
    <source>
        <dbReference type="SAM" id="Phobius"/>
    </source>
</evidence>
<name>A0A7X2ZSQ9_9FLAO</name>
<evidence type="ECO:0000256" key="4">
    <source>
        <dbReference type="ARBA" id="ARBA00023136"/>
    </source>
</evidence>
<dbReference type="EMBL" id="RCNR01000010">
    <property type="protein sequence ID" value="MUH35639.1"/>
    <property type="molecule type" value="Genomic_DNA"/>
</dbReference>
<feature type="transmembrane region" description="Helical" evidence="5">
    <location>
        <begin position="164"/>
        <end position="183"/>
    </location>
</feature>
<evidence type="ECO:0000256" key="1">
    <source>
        <dbReference type="ARBA" id="ARBA00004141"/>
    </source>
</evidence>
<dbReference type="InterPro" id="IPR050925">
    <property type="entry name" value="Rhomboid_protease_S54"/>
</dbReference>
<dbReference type="InterPro" id="IPR035952">
    <property type="entry name" value="Rhomboid-like_sf"/>
</dbReference>
<dbReference type="GO" id="GO:0006508">
    <property type="term" value="P:proteolysis"/>
    <property type="evidence" value="ECO:0007669"/>
    <property type="project" value="UniProtKB-KW"/>
</dbReference>
<evidence type="ECO:0000259" key="6">
    <source>
        <dbReference type="Pfam" id="PF01694"/>
    </source>
</evidence>
<dbReference type="Proteomes" id="UP000540519">
    <property type="component" value="Unassembled WGS sequence"/>
</dbReference>
<dbReference type="Pfam" id="PF01694">
    <property type="entry name" value="Rhomboid"/>
    <property type="match status" value="1"/>
</dbReference>
<dbReference type="Gene3D" id="1.20.1540.10">
    <property type="entry name" value="Rhomboid-like"/>
    <property type="match status" value="1"/>
</dbReference>
<dbReference type="SUPFAM" id="SSF144091">
    <property type="entry name" value="Rhomboid-like"/>
    <property type="match status" value="1"/>
</dbReference>
<comment type="caution">
    <text evidence="7">The sequence shown here is derived from an EMBL/GenBank/DDBJ whole genome shotgun (WGS) entry which is preliminary data.</text>
</comment>
<dbReference type="PANTHER" id="PTHR43731:SF9">
    <property type="entry name" value="SLR1461 PROTEIN"/>
    <property type="match status" value="1"/>
</dbReference>
<keyword evidence="4 5" id="KW-0472">Membrane</keyword>
<evidence type="ECO:0000313" key="7">
    <source>
        <dbReference type="EMBL" id="MUH35639.1"/>
    </source>
</evidence>
<dbReference type="AlphaFoldDB" id="A0A7X2ZSQ9"/>
<keyword evidence="8" id="KW-1185">Reference proteome</keyword>
<sequence length="247" mass="28313">MSDNAYFKFTNSVIIAPLLAVITIWTVFWVELRFKINLNDYGIYPQRVSGLKGIIFSPFIHSSLEHLYNNTIPLAILTASLFYFYRGIALRVLLIGILISGLFTWAVGRPSYHIGASGVIYLLASFIFFKGIFTKHYRLVALSLIVVFIYGSMLWYIFPVEDGISWEGHLGGFLAGLLLAFILKTEVPPIKKYAWEEDDYDEEADAFLRQFDENGNFIELPPEEVIPEESVQITYHYKENKENNPSE</sequence>
<feature type="transmembrane region" description="Helical" evidence="5">
    <location>
        <begin position="114"/>
        <end position="132"/>
    </location>
</feature>
<organism evidence="7 8">
    <name type="scientific">Zobellia amurskyensis</name>
    <dbReference type="NCBI Taxonomy" id="248905"/>
    <lineage>
        <taxon>Bacteria</taxon>
        <taxon>Pseudomonadati</taxon>
        <taxon>Bacteroidota</taxon>
        <taxon>Flavobacteriia</taxon>
        <taxon>Flavobacteriales</taxon>
        <taxon>Flavobacteriaceae</taxon>
        <taxon>Zobellia</taxon>
    </lineage>
</organism>
<feature type="transmembrane region" description="Helical" evidence="5">
    <location>
        <begin position="92"/>
        <end position="108"/>
    </location>
</feature>
<feature type="domain" description="Peptidase S54 rhomboid" evidence="6">
    <location>
        <begin position="54"/>
        <end position="183"/>
    </location>
</feature>
<feature type="transmembrane region" description="Helical" evidence="5">
    <location>
        <begin position="12"/>
        <end position="30"/>
    </location>
</feature>
<feature type="transmembrane region" description="Helical" evidence="5">
    <location>
        <begin position="139"/>
        <end position="158"/>
    </location>
</feature>
<dbReference type="InterPro" id="IPR022764">
    <property type="entry name" value="Peptidase_S54_rhomboid_dom"/>
</dbReference>
<evidence type="ECO:0000256" key="2">
    <source>
        <dbReference type="ARBA" id="ARBA00022692"/>
    </source>
</evidence>